<name>A0A1H6LEZ1_9BACT</name>
<sequence length="52" mass="5302">MPSGNLHNTAKDEKAFAKTIGLIAKPDTGTATPIPGLKTGNRATTAFSCTNA</sequence>
<dbReference type="KEGG" id="agl:PYTT_1066"/>
<evidence type="ECO:0000313" key="1">
    <source>
        <dbReference type="EMBL" id="SEH83062.1"/>
    </source>
</evidence>
<dbReference type="Proteomes" id="UP000176204">
    <property type="component" value="Chromosome I"/>
</dbReference>
<dbReference type="EMBL" id="LT629973">
    <property type="protein sequence ID" value="SEH83062.1"/>
    <property type="molecule type" value="Genomic_DNA"/>
</dbReference>
<dbReference type="STRING" id="1679444.PYTT_1066"/>
<keyword evidence="2" id="KW-1185">Reference proteome</keyword>
<dbReference type="RefSeq" id="WP_156850327.1">
    <property type="nucleotide sequence ID" value="NZ_LT629973.1"/>
</dbReference>
<evidence type="ECO:0000313" key="2">
    <source>
        <dbReference type="Proteomes" id="UP000176204"/>
    </source>
</evidence>
<organism evidence="1 2">
    <name type="scientific">Akkermansia glycaniphila</name>
    <dbReference type="NCBI Taxonomy" id="1679444"/>
    <lineage>
        <taxon>Bacteria</taxon>
        <taxon>Pseudomonadati</taxon>
        <taxon>Verrucomicrobiota</taxon>
        <taxon>Verrucomicrobiia</taxon>
        <taxon>Verrucomicrobiales</taxon>
        <taxon>Akkermansiaceae</taxon>
        <taxon>Akkermansia</taxon>
    </lineage>
</organism>
<accession>A0A1H6LEZ1</accession>
<protein>
    <submittedName>
        <fullName evidence="1">Uncharacterized protein</fullName>
    </submittedName>
</protein>
<dbReference type="AlphaFoldDB" id="A0A1H6LEZ1"/>
<gene>
    <name evidence="1" type="ORF">PYTT_1066</name>
</gene>
<proteinExistence type="predicted"/>
<reference evidence="2" key="1">
    <citation type="submission" date="2016-09" db="EMBL/GenBank/DDBJ databases">
        <authorList>
            <person name="Koehorst J."/>
        </authorList>
    </citation>
    <scope>NUCLEOTIDE SEQUENCE [LARGE SCALE GENOMIC DNA]</scope>
</reference>